<dbReference type="SUPFAM" id="SSF52540">
    <property type="entry name" value="P-loop containing nucleoside triphosphate hydrolases"/>
    <property type="match status" value="2"/>
</dbReference>
<proteinExistence type="predicted"/>
<dbReference type="GO" id="GO:0005524">
    <property type="term" value="F:ATP binding"/>
    <property type="evidence" value="ECO:0007669"/>
    <property type="project" value="UniProtKB-KW"/>
</dbReference>
<dbReference type="SMART" id="SM00382">
    <property type="entry name" value="AAA"/>
    <property type="match status" value="2"/>
</dbReference>
<dbReference type="Pfam" id="PF00005">
    <property type="entry name" value="ABC_tran"/>
    <property type="match status" value="2"/>
</dbReference>
<dbReference type="NCBIfam" id="NF000355">
    <property type="entry name" value="ribo_prot_ABC_F"/>
    <property type="match status" value="1"/>
</dbReference>
<dbReference type="CDD" id="cd03221">
    <property type="entry name" value="ABCF_EF-3"/>
    <property type="match status" value="2"/>
</dbReference>
<feature type="coiled-coil region" evidence="4">
    <location>
        <begin position="174"/>
        <end position="208"/>
    </location>
</feature>
<dbReference type="InterPro" id="IPR003439">
    <property type="entry name" value="ABC_transporter-like_ATP-bd"/>
</dbReference>
<keyword evidence="4" id="KW-0175">Coiled coil</keyword>
<sequence length="525" mass="60903">MIKIENVEKQFADRKLFFIELLQIFSDEKIALIGDNGVGKTTLMKMISGQDSDFSGNIDITMNIQFVEKTLSDKLTATAVISDHNSTDSLSPGEAYQIRLFSAFENNTFLLMDEPTANLDFAAKERLIHKLNTRKQGFLLISHDRDFIEKTCSKIFELREEKIFVYKGSYHSYLEERANQKKFAQGEYEKYTKETERLSKMVDELTVRRDKIRTTPKRFGNSEARLHKMGGQSNKKKVDNRIKSVRSRIEQLAVKKKPIEEKKIVLSIPDHEKIHSKILIEGNKIRKSFGEKLIFDQADFYIDNTSKVALIGKNGSGKTTLLQMIINGEQIKKHPRLKIGYFGQLNQNLHFEKSIVENIRHTSIYDETLIRILLARLGFRGDRVGERVKNLSDGERAKVQLAKMMSEDFNFLIFDEPTNYLEISAIEVLEEILQNYDRPFIFVSHDKAFINNVANRLLIIKNHKIKTITGNLKEYEKSDPPNINKMVLQFRMTEIFSKLSMEIPKEERVRLEAAYEELLKKLKNN</sequence>
<reference evidence="7" key="1">
    <citation type="submission" date="2015-01" db="EMBL/GenBank/DDBJ databases">
        <authorList>
            <person name="Manzoor Shahid"/>
            <person name="Zubair Saima"/>
        </authorList>
    </citation>
    <scope>NUCLEOTIDE SEQUENCE [LARGE SCALE GENOMIC DNA]</scope>
    <source>
        <strain evidence="7">V1</strain>
    </source>
</reference>
<protein>
    <submittedName>
        <fullName evidence="6">ABC transporter, ATP-binding protein</fullName>
    </submittedName>
</protein>
<dbReference type="RefSeq" id="WP_044634555.1">
    <property type="nucleotide sequence ID" value="NZ_CDNC01000012.1"/>
</dbReference>
<keyword evidence="3 6" id="KW-0067">ATP-binding</keyword>
<dbReference type="OrthoDB" id="9760950at2"/>
<dbReference type="AlphaFoldDB" id="A0A0B7GXF0"/>
<accession>A0A0B7GXF0</accession>
<dbReference type="PANTHER" id="PTHR19211:SF100">
    <property type="entry name" value="RIBOSOME PROTECTION PROTEIN VMLR"/>
    <property type="match status" value="1"/>
</dbReference>
<evidence type="ECO:0000256" key="2">
    <source>
        <dbReference type="ARBA" id="ARBA00022741"/>
    </source>
</evidence>
<keyword evidence="2" id="KW-0547">Nucleotide-binding</keyword>
<evidence type="ECO:0000259" key="5">
    <source>
        <dbReference type="PROSITE" id="PS50893"/>
    </source>
</evidence>
<dbReference type="PROSITE" id="PS50893">
    <property type="entry name" value="ABC_TRANSPORTER_2"/>
    <property type="match status" value="1"/>
</dbReference>
<dbReference type="InterPro" id="IPR027417">
    <property type="entry name" value="P-loop_NTPase"/>
</dbReference>
<dbReference type="GO" id="GO:0016887">
    <property type="term" value="F:ATP hydrolysis activity"/>
    <property type="evidence" value="ECO:0007669"/>
    <property type="project" value="InterPro"/>
</dbReference>
<feature type="domain" description="ABC transporter" evidence="5">
    <location>
        <begin position="280"/>
        <end position="487"/>
    </location>
</feature>
<keyword evidence="1" id="KW-0677">Repeat</keyword>
<keyword evidence="7" id="KW-1185">Reference proteome</keyword>
<evidence type="ECO:0000313" key="6">
    <source>
        <dbReference type="EMBL" id="CEM61605.1"/>
    </source>
</evidence>
<evidence type="ECO:0000256" key="4">
    <source>
        <dbReference type="SAM" id="Coils"/>
    </source>
</evidence>
<dbReference type="PANTHER" id="PTHR19211">
    <property type="entry name" value="ATP-BINDING TRANSPORT PROTEIN-RELATED"/>
    <property type="match status" value="1"/>
</dbReference>
<dbReference type="EMBL" id="CDNC01000012">
    <property type="protein sequence ID" value="CEM61605.1"/>
    <property type="molecule type" value="Genomic_DNA"/>
</dbReference>
<evidence type="ECO:0000313" key="7">
    <source>
        <dbReference type="Proteomes" id="UP000042527"/>
    </source>
</evidence>
<evidence type="ECO:0000256" key="3">
    <source>
        <dbReference type="ARBA" id="ARBA00022840"/>
    </source>
</evidence>
<dbReference type="InterPro" id="IPR050611">
    <property type="entry name" value="ABCF"/>
</dbReference>
<gene>
    <name evidence="6" type="ORF">TPHV1_20142</name>
</gene>
<name>A0A0B7GXF0_TREPH</name>
<organism evidence="6 7">
    <name type="scientific">Treponema phagedenis</name>
    <dbReference type="NCBI Taxonomy" id="162"/>
    <lineage>
        <taxon>Bacteria</taxon>
        <taxon>Pseudomonadati</taxon>
        <taxon>Spirochaetota</taxon>
        <taxon>Spirochaetia</taxon>
        <taxon>Spirochaetales</taxon>
        <taxon>Treponemataceae</taxon>
        <taxon>Treponema</taxon>
    </lineage>
</organism>
<dbReference type="Gene3D" id="3.40.50.300">
    <property type="entry name" value="P-loop containing nucleotide triphosphate hydrolases"/>
    <property type="match status" value="3"/>
</dbReference>
<evidence type="ECO:0000256" key="1">
    <source>
        <dbReference type="ARBA" id="ARBA00022737"/>
    </source>
</evidence>
<dbReference type="InterPro" id="IPR003593">
    <property type="entry name" value="AAA+_ATPase"/>
</dbReference>
<dbReference type="Proteomes" id="UP000042527">
    <property type="component" value="Unassembled WGS sequence"/>
</dbReference>